<evidence type="ECO:0000256" key="1">
    <source>
        <dbReference type="PROSITE-ProRule" id="PRU00339"/>
    </source>
</evidence>
<feature type="non-terminal residue" evidence="2">
    <location>
        <position position="276"/>
    </location>
</feature>
<gene>
    <name evidence="2" type="ORF">KI387_042350</name>
</gene>
<keyword evidence="3" id="KW-1185">Reference proteome</keyword>
<comment type="caution">
    <text evidence="2">The sequence shown here is derived from an EMBL/GenBank/DDBJ whole genome shotgun (WGS) entry which is preliminary data.</text>
</comment>
<organism evidence="2 3">
    <name type="scientific">Taxus chinensis</name>
    <name type="common">Chinese yew</name>
    <name type="synonym">Taxus wallichiana var. chinensis</name>
    <dbReference type="NCBI Taxonomy" id="29808"/>
    <lineage>
        <taxon>Eukaryota</taxon>
        <taxon>Viridiplantae</taxon>
        <taxon>Streptophyta</taxon>
        <taxon>Embryophyta</taxon>
        <taxon>Tracheophyta</taxon>
        <taxon>Spermatophyta</taxon>
        <taxon>Pinopsida</taxon>
        <taxon>Pinidae</taxon>
        <taxon>Conifers II</taxon>
        <taxon>Cupressales</taxon>
        <taxon>Taxaceae</taxon>
        <taxon>Taxus</taxon>
    </lineage>
</organism>
<dbReference type="Proteomes" id="UP000824469">
    <property type="component" value="Unassembled WGS sequence"/>
</dbReference>
<protein>
    <recommendedName>
        <fullName evidence="4">Tetratricopeptide repeat protein</fullName>
    </recommendedName>
</protein>
<feature type="repeat" description="TPR" evidence="1">
    <location>
        <begin position="9"/>
        <end position="42"/>
    </location>
</feature>
<name>A0AA38F8H0_TAXCH</name>
<evidence type="ECO:0000313" key="3">
    <source>
        <dbReference type="Proteomes" id="UP000824469"/>
    </source>
</evidence>
<evidence type="ECO:0000313" key="2">
    <source>
        <dbReference type="EMBL" id="KAH9292465.1"/>
    </source>
</evidence>
<proteinExistence type="predicted"/>
<dbReference type="Gene3D" id="1.25.40.10">
    <property type="entry name" value="Tetratricopeptide repeat domain"/>
    <property type="match status" value="1"/>
</dbReference>
<dbReference type="InterPro" id="IPR053209">
    <property type="entry name" value="Gramillin-biosynth_MTr"/>
</dbReference>
<dbReference type="PROSITE" id="PS50005">
    <property type="entry name" value="TPR"/>
    <property type="match status" value="1"/>
</dbReference>
<evidence type="ECO:0008006" key="4">
    <source>
        <dbReference type="Google" id="ProtNLM"/>
    </source>
</evidence>
<sequence>MSQEQDIISDMYSERLTAYIKLGRFQEALQDVEKYCELDPDERIVATYKIQLLLSVGRHEDAVRLLELSCDRFPNSKETLTAAYRSRTMDFDIGEAIRGSDARSRNVFKPDGDFIGPVEIRMTSNGNGRGLFATEDMEPGKVFLISKALAIADKPAEDPNALLQIVKDALISCGEKSRQIFLSHLMNDPSRFIPKMSDFFTDPAAVENKSPTSSKEMESNTFCKTYENQSEDYKDHEICNIIQHIALDDSSPVAMQENCQENVIFNSKVPARLYYG</sequence>
<accession>A0AA38F8H0</accession>
<reference evidence="2 3" key="1">
    <citation type="journal article" date="2021" name="Nat. Plants">
        <title>The Taxus genome provides insights into paclitaxel biosynthesis.</title>
        <authorList>
            <person name="Xiong X."/>
            <person name="Gou J."/>
            <person name="Liao Q."/>
            <person name="Li Y."/>
            <person name="Zhou Q."/>
            <person name="Bi G."/>
            <person name="Li C."/>
            <person name="Du R."/>
            <person name="Wang X."/>
            <person name="Sun T."/>
            <person name="Guo L."/>
            <person name="Liang H."/>
            <person name="Lu P."/>
            <person name="Wu Y."/>
            <person name="Zhang Z."/>
            <person name="Ro D.K."/>
            <person name="Shang Y."/>
            <person name="Huang S."/>
            <person name="Yan J."/>
        </authorList>
    </citation>
    <scope>NUCLEOTIDE SEQUENCE [LARGE SCALE GENOMIC DNA]</scope>
    <source>
        <strain evidence="2">Ta-2019</strain>
    </source>
</reference>
<dbReference type="EMBL" id="JAHRHJ020003132">
    <property type="protein sequence ID" value="KAH9292465.1"/>
    <property type="molecule type" value="Genomic_DNA"/>
</dbReference>
<dbReference type="PANTHER" id="PTHR47643">
    <property type="entry name" value="TPR DOMAIN PROTEIN (AFU_ORTHOLOGUE AFUA_5G12710)"/>
    <property type="match status" value="1"/>
</dbReference>
<dbReference type="InterPro" id="IPR011990">
    <property type="entry name" value="TPR-like_helical_dom_sf"/>
</dbReference>
<dbReference type="SUPFAM" id="SSF48452">
    <property type="entry name" value="TPR-like"/>
    <property type="match status" value="1"/>
</dbReference>
<dbReference type="PANTHER" id="PTHR47643:SF2">
    <property type="entry name" value="TPR DOMAIN PROTEIN (AFU_ORTHOLOGUE AFUA_5G12710)"/>
    <property type="match status" value="1"/>
</dbReference>
<dbReference type="InterPro" id="IPR019734">
    <property type="entry name" value="TPR_rpt"/>
</dbReference>
<dbReference type="AlphaFoldDB" id="A0AA38F8H0"/>
<keyword evidence="1" id="KW-0802">TPR repeat</keyword>